<feature type="domain" description="GGDEF" evidence="2">
    <location>
        <begin position="70"/>
        <end position="203"/>
    </location>
</feature>
<organism evidence="3 4">
    <name type="scientific">Sulfobacillus benefaciens</name>
    <dbReference type="NCBI Taxonomy" id="453960"/>
    <lineage>
        <taxon>Bacteria</taxon>
        <taxon>Bacillati</taxon>
        <taxon>Bacillota</taxon>
        <taxon>Clostridia</taxon>
        <taxon>Eubacteriales</taxon>
        <taxon>Clostridiales Family XVII. Incertae Sedis</taxon>
        <taxon>Sulfobacillus</taxon>
    </lineage>
</organism>
<proteinExistence type="predicted"/>
<dbReference type="EMBL" id="PXYW01000039">
    <property type="protein sequence ID" value="PSR32485.1"/>
    <property type="molecule type" value="Genomic_DNA"/>
</dbReference>
<dbReference type="InterPro" id="IPR029787">
    <property type="entry name" value="Nucleotide_cyclase"/>
</dbReference>
<dbReference type="InterPro" id="IPR000160">
    <property type="entry name" value="GGDEF_dom"/>
</dbReference>
<name>A0A2T2XDB0_9FIRM</name>
<evidence type="ECO:0000256" key="1">
    <source>
        <dbReference type="SAM" id="Phobius"/>
    </source>
</evidence>
<dbReference type="PANTHER" id="PTHR45138:SF9">
    <property type="entry name" value="DIGUANYLATE CYCLASE DGCM-RELATED"/>
    <property type="match status" value="1"/>
</dbReference>
<evidence type="ECO:0000313" key="3">
    <source>
        <dbReference type="EMBL" id="PSR32485.1"/>
    </source>
</evidence>
<comment type="caution">
    <text evidence="3">The sequence shown here is derived from an EMBL/GenBank/DDBJ whole genome shotgun (WGS) entry which is preliminary data.</text>
</comment>
<dbReference type="Pfam" id="PF00990">
    <property type="entry name" value="GGDEF"/>
    <property type="match status" value="1"/>
</dbReference>
<evidence type="ECO:0000259" key="2">
    <source>
        <dbReference type="PROSITE" id="PS50887"/>
    </source>
</evidence>
<dbReference type="PROSITE" id="PS50887">
    <property type="entry name" value="GGDEF"/>
    <property type="match status" value="1"/>
</dbReference>
<protein>
    <submittedName>
        <fullName evidence="3">GGDEF domain-containing protein</fullName>
    </submittedName>
</protein>
<dbReference type="InterPro" id="IPR043128">
    <property type="entry name" value="Rev_trsase/Diguanyl_cyclase"/>
</dbReference>
<dbReference type="GO" id="GO:0052621">
    <property type="term" value="F:diguanylate cyclase activity"/>
    <property type="evidence" value="ECO:0007669"/>
    <property type="project" value="TreeGrafter"/>
</dbReference>
<dbReference type="InterPro" id="IPR050469">
    <property type="entry name" value="Diguanylate_Cyclase"/>
</dbReference>
<sequence>RVLPVVLRSGILATVVTLGLLLAIRTLVQRRLVMPLQHQADHDDLTGLLRPGRFWVRAEEQLAQALATHVPLAFAFFDLDDFKQLNDTRGHAVGDAVLRTFGQLAQSHARQHDTLGRLGGEEFGWVMLGATVAEAAQAVERLLAIYRTTRVDGVADLSFSAGVAGFVDLTAAPPSTWDLARWADHALYHAKATGKGRVVVWSKKDSNAPSDLRF</sequence>
<dbReference type="SUPFAM" id="SSF55073">
    <property type="entry name" value="Nucleotide cyclase"/>
    <property type="match status" value="1"/>
</dbReference>
<dbReference type="Gene3D" id="3.30.70.270">
    <property type="match status" value="1"/>
</dbReference>
<dbReference type="SMART" id="SM00267">
    <property type="entry name" value="GGDEF"/>
    <property type="match status" value="1"/>
</dbReference>
<keyword evidence="1" id="KW-1133">Transmembrane helix</keyword>
<dbReference type="GO" id="GO:0005886">
    <property type="term" value="C:plasma membrane"/>
    <property type="evidence" value="ECO:0007669"/>
    <property type="project" value="TreeGrafter"/>
</dbReference>
<feature type="non-terminal residue" evidence="3">
    <location>
        <position position="1"/>
    </location>
</feature>
<dbReference type="GO" id="GO:0043709">
    <property type="term" value="P:cell adhesion involved in single-species biofilm formation"/>
    <property type="evidence" value="ECO:0007669"/>
    <property type="project" value="TreeGrafter"/>
</dbReference>
<keyword evidence="1" id="KW-0812">Transmembrane</keyword>
<reference evidence="3 4" key="1">
    <citation type="journal article" date="2014" name="BMC Genomics">
        <title>Comparison of environmental and isolate Sulfobacillus genomes reveals diverse carbon, sulfur, nitrogen, and hydrogen metabolisms.</title>
        <authorList>
            <person name="Justice N.B."/>
            <person name="Norman A."/>
            <person name="Brown C.T."/>
            <person name="Singh A."/>
            <person name="Thomas B.C."/>
            <person name="Banfield J.F."/>
        </authorList>
    </citation>
    <scope>NUCLEOTIDE SEQUENCE [LARGE SCALE GENOMIC DNA]</scope>
    <source>
        <strain evidence="3">AMDSBA4</strain>
    </source>
</reference>
<dbReference type="Proteomes" id="UP000242972">
    <property type="component" value="Unassembled WGS sequence"/>
</dbReference>
<feature type="transmembrane region" description="Helical" evidence="1">
    <location>
        <begin position="6"/>
        <end position="28"/>
    </location>
</feature>
<dbReference type="GO" id="GO:1902201">
    <property type="term" value="P:negative regulation of bacterial-type flagellum-dependent cell motility"/>
    <property type="evidence" value="ECO:0007669"/>
    <property type="project" value="TreeGrafter"/>
</dbReference>
<dbReference type="AlphaFoldDB" id="A0A2T2XDB0"/>
<accession>A0A2T2XDB0</accession>
<dbReference type="CDD" id="cd01949">
    <property type="entry name" value="GGDEF"/>
    <property type="match status" value="1"/>
</dbReference>
<evidence type="ECO:0000313" key="4">
    <source>
        <dbReference type="Proteomes" id="UP000242972"/>
    </source>
</evidence>
<dbReference type="PANTHER" id="PTHR45138">
    <property type="entry name" value="REGULATORY COMPONENTS OF SENSORY TRANSDUCTION SYSTEM"/>
    <property type="match status" value="1"/>
</dbReference>
<gene>
    <name evidence="3" type="ORF">C7B46_14030</name>
</gene>
<dbReference type="NCBIfam" id="TIGR00254">
    <property type="entry name" value="GGDEF"/>
    <property type="match status" value="1"/>
</dbReference>
<keyword evidence="1" id="KW-0472">Membrane</keyword>